<dbReference type="InterPro" id="IPR036736">
    <property type="entry name" value="ACP-like_sf"/>
</dbReference>
<dbReference type="AlphaFoldDB" id="A0A7G7MKK5"/>
<dbReference type="RefSeq" id="WP_185720144.1">
    <property type="nucleotide sequence ID" value="NZ_BAAAWI010000001.1"/>
</dbReference>
<protein>
    <recommendedName>
        <fullName evidence="3">Acyl carrier protein</fullName>
    </recommendedName>
</protein>
<dbReference type="SUPFAM" id="SSF47336">
    <property type="entry name" value="ACP-like"/>
    <property type="match status" value="1"/>
</dbReference>
<reference evidence="1 2" key="1">
    <citation type="submission" date="2020-08" db="EMBL/GenBank/DDBJ databases">
        <authorList>
            <person name="Mo P."/>
        </authorList>
    </citation>
    <scope>NUCLEOTIDE SEQUENCE [LARGE SCALE GENOMIC DNA]</scope>
    <source>
        <strain evidence="1 2">CGMCC 4.1532</strain>
    </source>
</reference>
<gene>
    <name evidence="1" type="ORF">H6H00_04795</name>
</gene>
<proteinExistence type="predicted"/>
<evidence type="ECO:0000313" key="1">
    <source>
        <dbReference type="EMBL" id="QNG53316.1"/>
    </source>
</evidence>
<dbReference type="EMBL" id="CP060131">
    <property type="protein sequence ID" value="QNG53316.1"/>
    <property type="molecule type" value="Genomic_DNA"/>
</dbReference>
<dbReference type="Gene3D" id="1.10.1200.10">
    <property type="entry name" value="ACP-like"/>
    <property type="match status" value="1"/>
</dbReference>
<dbReference type="Proteomes" id="UP000515728">
    <property type="component" value="Chromosome"/>
</dbReference>
<name>A0A7G7MKK5_9PSEU</name>
<sequence length="98" mass="10832">MSNGPDRPAQTDQNSDTREPVIQILMGFADGAIADRAASLVNELDSLEIVELAKFIENVFKVRVGIEDITYDNFSSVYDLADMVLAKKQLIEKRGNDA</sequence>
<evidence type="ECO:0008006" key="3">
    <source>
        <dbReference type="Google" id="ProtNLM"/>
    </source>
</evidence>
<accession>A0A7G7MKK5</accession>
<dbReference type="KEGG" id="ppel:H6H00_04795"/>
<organism evidence="1 2">
    <name type="scientific">Pseudonocardia petroleophila</name>
    <dbReference type="NCBI Taxonomy" id="37331"/>
    <lineage>
        <taxon>Bacteria</taxon>
        <taxon>Bacillati</taxon>
        <taxon>Actinomycetota</taxon>
        <taxon>Actinomycetes</taxon>
        <taxon>Pseudonocardiales</taxon>
        <taxon>Pseudonocardiaceae</taxon>
        <taxon>Pseudonocardia</taxon>
    </lineage>
</organism>
<keyword evidence="2" id="KW-1185">Reference proteome</keyword>
<evidence type="ECO:0000313" key="2">
    <source>
        <dbReference type="Proteomes" id="UP000515728"/>
    </source>
</evidence>